<feature type="region of interest" description="Disordered" evidence="1">
    <location>
        <begin position="16"/>
        <end position="48"/>
    </location>
</feature>
<name>B5GMJ9_STRCL</name>
<reference evidence="2 3" key="1">
    <citation type="journal article" date="2010" name="Genome Biol. Evol.">
        <title>The sequence of a 1.8-mb bacterial linear plasmid reveals a rich evolutionary reservoir of secondary metabolic pathways.</title>
        <authorList>
            <person name="Medema M.H."/>
            <person name="Trefzer A."/>
            <person name="Kovalchuk A."/>
            <person name="van den Berg M."/>
            <person name="Mueller U."/>
            <person name="Heijne W."/>
            <person name="Wu L."/>
            <person name="Alam M.T."/>
            <person name="Ronning C.M."/>
            <person name="Nierman W.C."/>
            <person name="Bovenberg R.A.L."/>
            <person name="Breitling R."/>
            <person name="Takano E."/>
        </authorList>
    </citation>
    <scope>NUCLEOTIDE SEQUENCE [LARGE SCALE GENOMIC DNA]</scope>
    <source>
        <strain evidence="3">ATCC 27064 / DSM 738 / JCM 4710 / NBRC 13307 / NCIMB 12785 / NRRL 3585 / VKM Ac-602</strain>
        <plasmid evidence="2">pSCL4</plasmid>
    </source>
</reference>
<dbReference type="GeneID" id="93734678"/>
<dbReference type="AlphaFoldDB" id="B5GMJ9"/>
<dbReference type="eggNOG" id="ENOG5030171">
    <property type="taxonomic scope" value="Bacteria"/>
</dbReference>
<dbReference type="EMBL" id="CM000914">
    <property type="protein sequence ID" value="EFG04504.2"/>
    <property type="molecule type" value="Genomic_DNA"/>
</dbReference>
<sequence>MIPSDWRRKGGALLLGAQHGEPGPFGTFAEDDDHEHGVHEDEDGVPYC</sequence>
<evidence type="ECO:0000313" key="3">
    <source>
        <dbReference type="Proteomes" id="UP000002357"/>
    </source>
</evidence>
<evidence type="ECO:0000313" key="2">
    <source>
        <dbReference type="EMBL" id="EFG04504.2"/>
    </source>
</evidence>
<dbReference type="Proteomes" id="UP000002357">
    <property type="component" value="Plasmid pSCL4"/>
</dbReference>
<organism evidence="2 3">
    <name type="scientific">Streptomyces clavuligerus</name>
    <dbReference type="NCBI Taxonomy" id="1901"/>
    <lineage>
        <taxon>Bacteria</taxon>
        <taxon>Bacillati</taxon>
        <taxon>Actinomycetota</taxon>
        <taxon>Actinomycetes</taxon>
        <taxon>Kitasatosporales</taxon>
        <taxon>Streptomycetaceae</taxon>
        <taxon>Streptomyces</taxon>
    </lineage>
</organism>
<protein>
    <submittedName>
        <fullName evidence="2">Uncharacterized protein</fullName>
    </submittedName>
</protein>
<keyword evidence="2" id="KW-0614">Plasmid</keyword>
<geneLocation type="plasmid" evidence="2 3">
    <name>pSCL4</name>
</geneLocation>
<keyword evidence="3" id="KW-1185">Reference proteome</keyword>
<evidence type="ECO:0000256" key="1">
    <source>
        <dbReference type="SAM" id="MobiDB-lite"/>
    </source>
</evidence>
<dbReference type="RefSeq" id="WP_003952955.1">
    <property type="nucleotide sequence ID" value="NZ_CM000914.1"/>
</dbReference>
<accession>B5GMJ9</accession>
<gene>
    <name evidence="2" type="ORF">SCLAV_p1018</name>
</gene>
<proteinExistence type="predicted"/>